<dbReference type="Pfam" id="PF00892">
    <property type="entry name" value="EamA"/>
    <property type="match status" value="1"/>
</dbReference>
<feature type="transmembrane region" description="Helical" evidence="6">
    <location>
        <begin position="64"/>
        <end position="85"/>
    </location>
</feature>
<evidence type="ECO:0000256" key="4">
    <source>
        <dbReference type="ARBA" id="ARBA00022989"/>
    </source>
</evidence>
<feature type="transmembrane region" description="Helical" evidence="6">
    <location>
        <begin position="34"/>
        <end position="52"/>
    </location>
</feature>
<evidence type="ECO:0000256" key="2">
    <source>
        <dbReference type="ARBA" id="ARBA00007362"/>
    </source>
</evidence>
<feature type="transmembrane region" description="Helical" evidence="6">
    <location>
        <begin position="92"/>
        <end position="113"/>
    </location>
</feature>
<dbReference type="PANTHER" id="PTHR32322">
    <property type="entry name" value="INNER MEMBRANE TRANSPORTER"/>
    <property type="match status" value="1"/>
</dbReference>
<evidence type="ECO:0000313" key="8">
    <source>
        <dbReference type="EMBL" id="TCS71177.1"/>
    </source>
</evidence>
<dbReference type="PANTHER" id="PTHR32322:SF2">
    <property type="entry name" value="EAMA DOMAIN-CONTAINING PROTEIN"/>
    <property type="match status" value="1"/>
</dbReference>
<dbReference type="OrthoDB" id="9809509at2"/>
<feature type="domain" description="EamA" evidence="7">
    <location>
        <begin position="4"/>
        <end position="135"/>
    </location>
</feature>
<dbReference type="Proteomes" id="UP000295135">
    <property type="component" value="Unassembled WGS sequence"/>
</dbReference>
<evidence type="ECO:0000256" key="1">
    <source>
        <dbReference type="ARBA" id="ARBA00004141"/>
    </source>
</evidence>
<keyword evidence="3 6" id="KW-0812">Transmembrane</keyword>
<comment type="subcellular location">
    <subcellularLocation>
        <location evidence="1">Membrane</location>
        <topology evidence="1">Multi-pass membrane protein</topology>
    </subcellularLocation>
</comment>
<evidence type="ECO:0000256" key="5">
    <source>
        <dbReference type="ARBA" id="ARBA00023136"/>
    </source>
</evidence>
<sequence>MMQSWYLPAFLAFFFWGLWALFPKITTSLIDPRSALFFQALGAFAVALVVLATLNFRPQLDARAVPLALLTGMLGMTGGIAYMYAISRGPAMLVSVLTALYPLLTVVLAWLFMGESVSLRQWLGIAIALVAMALMAG</sequence>
<keyword evidence="9" id="KW-1185">Reference proteome</keyword>
<dbReference type="GO" id="GO:0016020">
    <property type="term" value="C:membrane"/>
    <property type="evidence" value="ECO:0007669"/>
    <property type="project" value="UniProtKB-SubCell"/>
</dbReference>
<comment type="similarity">
    <text evidence="2">Belongs to the EamA transporter family.</text>
</comment>
<dbReference type="Gene3D" id="1.10.3730.20">
    <property type="match status" value="1"/>
</dbReference>
<protein>
    <submittedName>
        <fullName evidence="8">Transporter family protein</fullName>
    </submittedName>
</protein>
<accession>A0A4R3JW27</accession>
<proteinExistence type="inferred from homology"/>
<keyword evidence="4 6" id="KW-1133">Transmembrane helix</keyword>
<reference evidence="8 9" key="1">
    <citation type="submission" date="2019-03" db="EMBL/GenBank/DDBJ databases">
        <title>Genomic Encyclopedia of Type Strains, Phase IV (KMG-IV): sequencing the most valuable type-strain genomes for metagenomic binning, comparative biology and taxonomic classification.</title>
        <authorList>
            <person name="Goeker M."/>
        </authorList>
    </citation>
    <scope>NUCLEOTIDE SEQUENCE [LARGE SCALE GENOMIC DNA]</scope>
    <source>
        <strain evidence="8 9">DSM 103923</strain>
    </source>
</reference>
<dbReference type="InterPro" id="IPR050638">
    <property type="entry name" value="AA-Vitamin_Transporters"/>
</dbReference>
<organism evidence="8 9">
    <name type="scientific">Sulfuritortus calidifontis</name>
    <dbReference type="NCBI Taxonomy" id="1914471"/>
    <lineage>
        <taxon>Bacteria</taxon>
        <taxon>Pseudomonadati</taxon>
        <taxon>Pseudomonadota</taxon>
        <taxon>Betaproteobacteria</taxon>
        <taxon>Nitrosomonadales</taxon>
        <taxon>Thiobacillaceae</taxon>
        <taxon>Sulfuritortus</taxon>
    </lineage>
</organism>
<gene>
    <name evidence="8" type="ORF">EDC61_11156</name>
</gene>
<dbReference type="AlphaFoldDB" id="A0A4R3JW27"/>
<feature type="transmembrane region" description="Helical" evidence="6">
    <location>
        <begin position="119"/>
        <end position="136"/>
    </location>
</feature>
<dbReference type="EMBL" id="SLZY01000011">
    <property type="protein sequence ID" value="TCS71177.1"/>
    <property type="molecule type" value="Genomic_DNA"/>
</dbReference>
<feature type="transmembrane region" description="Helical" evidence="6">
    <location>
        <begin position="6"/>
        <end position="22"/>
    </location>
</feature>
<comment type="caution">
    <text evidence="8">The sequence shown here is derived from an EMBL/GenBank/DDBJ whole genome shotgun (WGS) entry which is preliminary data.</text>
</comment>
<evidence type="ECO:0000256" key="6">
    <source>
        <dbReference type="SAM" id="Phobius"/>
    </source>
</evidence>
<evidence type="ECO:0000313" key="9">
    <source>
        <dbReference type="Proteomes" id="UP000295135"/>
    </source>
</evidence>
<dbReference type="RefSeq" id="WP_126461649.1">
    <property type="nucleotide sequence ID" value="NZ_AP018721.1"/>
</dbReference>
<dbReference type="InterPro" id="IPR037185">
    <property type="entry name" value="EmrE-like"/>
</dbReference>
<dbReference type="SUPFAM" id="SSF103481">
    <property type="entry name" value="Multidrug resistance efflux transporter EmrE"/>
    <property type="match status" value="1"/>
</dbReference>
<name>A0A4R3JW27_9PROT</name>
<dbReference type="InterPro" id="IPR000620">
    <property type="entry name" value="EamA_dom"/>
</dbReference>
<evidence type="ECO:0000259" key="7">
    <source>
        <dbReference type="Pfam" id="PF00892"/>
    </source>
</evidence>
<evidence type="ECO:0000256" key="3">
    <source>
        <dbReference type="ARBA" id="ARBA00022692"/>
    </source>
</evidence>
<keyword evidence="5 6" id="KW-0472">Membrane</keyword>